<feature type="transmembrane region" description="Helical" evidence="7">
    <location>
        <begin position="312"/>
        <end position="332"/>
    </location>
</feature>
<feature type="transmembrane region" description="Helical" evidence="7">
    <location>
        <begin position="58"/>
        <end position="77"/>
    </location>
</feature>
<evidence type="ECO:0000256" key="4">
    <source>
        <dbReference type="ARBA" id="ARBA00022692"/>
    </source>
</evidence>
<feature type="transmembrane region" description="Helical" evidence="7">
    <location>
        <begin position="89"/>
        <end position="112"/>
    </location>
</feature>
<evidence type="ECO:0000256" key="5">
    <source>
        <dbReference type="ARBA" id="ARBA00022989"/>
    </source>
</evidence>
<dbReference type="PANTHER" id="PTHR43823:SF3">
    <property type="entry name" value="MULTIDRUG EXPORT PROTEIN MEPA"/>
    <property type="match status" value="1"/>
</dbReference>
<protein>
    <submittedName>
        <fullName evidence="8">Multidrug transporter MatE</fullName>
    </submittedName>
</protein>
<feature type="transmembrane region" description="Helical" evidence="7">
    <location>
        <begin position="132"/>
        <end position="153"/>
    </location>
</feature>
<keyword evidence="5 7" id="KW-1133">Transmembrane helix</keyword>
<dbReference type="KEGG" id="ohi:H8790_10950"/>
<evidence type="ECO:0000256" key="7">
    <source>
        <dbReference type="SAM" id="Phobius"/>
    </source>
</evidence>
<keyword evidence="9" id="KW-1185">Reference proteome</keyword>
<keyword evidence="2" id="KW-0813">Transport</keyword>
<feature type="transmembrane region" description="Helical" evidence="7">
    <location>
        <begin position="186"/>
        <end position="211"/>
    </location>
</feature>
<dbReference type="GO" id="GO:0005886">
    <property type="term" value="C:plasma membrane"/>
    <property type="evidence" value="ECO:0007669"/>
    <property type="project" value="UniProtKB-SubCell"/>
</dbReference>
<proteinExistence type="predicted"/>
<feature type="transmembrane region" description="Helical" evidence="7">
    <location>
        <begin position="352"/>
        <end position="374"/>
    </location>
</feature>
<dbReference type="GO" id="GO:0015297">
    <property type="term" value="F:antiporter activity"/>
    <property type="evidence" value="ECO:0007669"/>
    <property type="project" value="InterPro"/>
</dbReference>
<sequence>MDLLHGPVKTLYFKYLSAAFGSALISSIYGIVDMAMVGQYQGPEGTAALAVVAPVWNIVYSLGLLTGIGGSVLFSTARGKNSQGRENEYFTTAVIATLFFALLSWVAIAGFETRLLRLFGAEETLLPLAREYLLPIQFVVPVFLFSQLLAAFLRNDNHPGLATGATLAGGLFNVAGDYFFVFTMDLGILGAGLATAMGAVITVLVMLTHFLSPRNTLKLVRPGRLGVKFKQVLVTGFSTFFIDVAMGILTTFFNRQIMRYLGTDELAVYGVIVNISTVVQCCAYSVGQAAQPLFSINFGAGQWDRIKKTLRYALWSTCFFSAAWTAVISAFPNGFIRIFMAPTEDIFRIAPYILRSYGLSFLLLPLNIFSTYYFQSLMKPMASFAVSVARGLVVSGALIYALPWLLGPGAVWFAMPITELVVAVGVVFLMARYTRGLSGAEGLNP</sequence>
<reference evidence="8 9" key="1">
    <citation type="submission" date="2020-08" db="EMBL/GenBank/DDBJ databases">
        <authorList>
            <person name="Liu C."/>
            <person name="Sun Q."/>
        </authorList>
    </citation>
    <scope>NUCLEOTIDE SEQUENCE [LARGE SCALE GENOMIC DNA]</scope>
    <source>
        <strain evidence="8 9">NSJ-62</strain>
    </source>
</reference>
<feature type="transmembrane region" description="Helical" evidence="7">
    <location>
        <begin position="232"/>
        <end position="254"/>
    </location>
</feature>
<comment type="subcellular location">
    <subcellularLocation>
        <location evidence="1">Cell membrane</location>
        <topology evidence="1">Multi-pass membrane protein</topology>
    </subcellularLocation>
</comment>
<evidence type="ECO:0000256" key="3">
    <source>
        <dbReference type="ARBA" id="ARBA00022475"/>
    </source>
</evidence>
<dbReference type="InterPro" id="IPR048279">
    <property type="entry name" value="MdtK-like"/>
</dbReference>
<keyword evidence="6 7" id="KW-0472">Membrane</keyword>
<feature type="transmembrane region" description="Helical" evidence="7">
    <location>
        <begin position="160"/>
        <end position="180"/>
    </location>
</feature>
<dbReference type="InterPro" id="IPR002528">
    <property type="entry name" value="MATE_fam"/>
</dbReference>
<evidence type="ECO:0000256" key="1">
    <source>
        <dbReference type="ARBA" id="ARBA00004651"/>
    </source>
</evidence>
<keyword evidence="3" id="KW-1003">Cell membrane</keyword>
<dbReference type="RefSeq" id="WP_187332534.1">
    <property type="nucleotide sequence ID" value="NZ_CP060490.1"/>
</dbReference>
<feature type="transmembrane region" description="Helical" evidence="7">
    <location>
        <begin position="411"/>
        <end position="431"/>
    </location>
</feature>
<dbReference type="Proteomes" id="UP000515960">
    <property type="component" value="Chromosome"/>
</dbReference>
<evidence type="ECO:0000313" key="8">
    <source>
        <dbReference type="EMBL" id="QNL43954.1"/>
    </source>
</evidence>
<evidence type="ECO:0000313" key="9">
    <source>
        <dbReference type="Proteomes" id="UP000515960"/>
    </source>
</evidence>
<feature type="transmembrane region" description="Helical" evidence="7">
    <location>
        <begin position="381"/>
        <end position="405"/>
    </location>
</feature>
<evidence type="ECO:0000256" key="6">
    <source>
        <dbReference type="ARBA" id="ARBA00023136"/>
    </source>
</evidence>
<dbReference type="InterPro" id="IPR051327">
    <property type="entry name" value="MATE_MepA_subfamily"/>
</dbReference>
<dbReference type="Pfam" id="PF01554">
    <property type="entry name" value="MatE"/>
    <property type="match status" value="2"/>
</dbReference>
<evidence type="ECO:0000256" key="2">
    <source>
        <dbReference type="ARBA" id="ARBA00022448"/>
    </source>
</evidence>
<keyword evidence="4 7" id="KW-0812">Transmembrane</keyword>
<name>A0A7G9B323_9FIRM</name>
<feature type="transmembrane region" description="Helical" evidence="7">
    <location>
        <begin position="12"/>
        <end position="32"/>
    </location>
</feature>
<accession>A0A7G9B323</accession>
<dbReference type="AlphaFoldDB" id="A0A7G9B323"/>
<gene>
    <name evidence="8" type="ORF">H8790_10950</name>
</gene>
<organism evidence="8 9">
    <name type="scientific">Oscillibacter hominis</name>
    <dbReference type="NCBI Taxonomy" id="2763056"/>
    <lineage>
        <taxon>Bacteria</taxon>
        <taxon>Bacillati</taxon>
        <taxon>Bacillota</taxon>
        <taxon>Clostridia</taxon>
        <taxon>Eubacteriales</taxon>
        <taxon>Oscillospiraceae</taxon>
        <taxon>Oscillibacter</taxon>
    </lineage>
</organism>
<dbReference type="EMBL" id="CP060490">
    <property type="protein sequence ID" value="QNL43954.1"/>
    <property type="molecule type" value="Genomic_DNA"/>
</dbReference>
<dbReference type="GO" id="GO:0042910">
    <property type="term" value="F:xenobiotic transmembrane transporter activity"/>
    <property type="evidence" value="ECO:0007669"/>
    <property type="project" value="InterPro"/>
</dbReference>
<dbReference type="PIRSF" id="PIRSF006603">
    <property type="entry name" value="DinF"/>
    <property type="match status" value="1"/>
</dbReference>
<dbReference type="PANTHER" id="PTHR43823">
    <property type="entry name" value="SPORULATION PROTEIN YKVU"/>
    <property type="match status" value="1"/>
</dbReference>